<dbReference type="SUPFAM" id="SSF52540">
    <property type="entry name" value="P-loop containing nucleoside triphosphate hydrolases"/>
    <property type="match status" value="1"/>
</dbReference>
<feature type="region of interest" description="Disordered" evidence="1">
    <location>
        <begin position="22"/>
        <end position="41"/>
    </location>
</feature>
<feature type="domain" description="RecA family profile 1" evidence="2">
    <location>
        <begin position="71"/>
        <end position="218"/>
    </location>
</feature>
<protein>
    <submittedName>
        <fullName evidence="3">P-loop containing nucleoside triphosphate hydrolase protein</fullName>
    </submittedName>
</protein>
<dbReference type="GO" id="GO:0033065">
    <property type="term" value="C:Rad51C-XRCC3 complex"/>
    <property type="evidence" value="ECO:0007669"/>
    <property type="project" value="TreeGrafter"/>
</dbReference>
<organism evidence="3 4">
    <name type="scientific">Lentinus brumalis</name>
    <dbReference type="NCBI Taxonomy" id="2498619"/>
    <lineage>
        <taxon>Eukaryota</taxon>
        <taxon>Fungi</taxon>
        <taxon>Dikarya</taxon>
        <taxon>Basidiomycota</taxon>
        <taxon>Agaricomycotina</taxon>
        <taxon>Agaricomycetes</taxon>
        <taxon>Polyporales</taxon>
        <taxon>Polyporaceae</taxon>
        <taxon>Lentinus</taxon>
    </lineage>
</organism>
<gene>
    <name evidence="3" type="ORF">OH76DRAFT_670275</name>
</gene>
<dbReference type="GO" id="GO:0016787">
    <property type="term" value="F:hydrolase activity"/>
    <property type="evidence" value="ECO:0007669"/>
    <property type="project" value="UniProtKB-KW"/>
</dbReference>
<dbReference type="GO" id="GO:0005524">
    <property type="term" value="F:ATP binding"/>
    <property type="evidence" value="ECO:0007669"/>
    <property type="project" value="InterPro"/>
</dbReference>
<evidence type="ECO:0000256" key="1">
    <source>
        <dbReference type="SAM" id="MobiDB-lite"/>
    </source>
</evidence>
<dbReference type="GO" id="GO:0061982">
    <property type="term" value="P:meiosis I cell cycle process"/>
    <property type="evidence" value="ECO:0007669"/>
    <property type="project" value="UniProtKB-ARBA"/>
</dbReference>
<feature type="compositionally biased region" description="Polar residues" evidence="1">
    <location>
        <begin position="400"/>
        <end position="416"/>
    </location>
</feature>
<name>A0A371D760_9APHY</name>
<dbReference type="AlphaFoldDB" id="A0A371D760"/>
<keyword evidence="3" id="KW-0378">Hydrolase</keyword>
<dbReference type="GO" id="GO:0090656">
    <property type="term" value="P:t-circle formation"/>
    <property type="evidence" value="ECO:0007669"/>
    <property type="project" value="TreeGrafter"/>
</dbReference>
<dbReference type="GO" id="GO:0045003">
    <property type="term" value="P:double-strand break repair via synthesis-dependent strand annealing"/>
    <property type="evidence" value="ECO:0007669"/>
    <property type="project" value="TreeGrafter"/>
</dbReference>
<evidence type="ECO:0000313" key="3">
    <source>
        <dbReference type="EMBL" id="RDX48369.1"/>
    </source>
</evidence>
<feature type="compositionally biased region" description="Low complexity" evidence="1">
    <location>
        <begin position="372"/>
        <end position="391"/>
    </location>
</feature>
<dbReference type="GO" id="GO:0140664">
    <property type="term" value="F:ATP-dependent DNA damage sensor activity"/>
    <property type="evidence" value="ECO:0007669"/>
    <property type="project" value="InterPro"/>
</dbReference>
<dbReference type="Pfam" id="PF08423">
    <property type="entry name" value="Rad51"/>
    <property type="match status" value="1"/>
</dbReference>
<dbReference type="EMBL" id="KZ857412">
    <property type="protein sequence ID" value="RDX48369.1"/>
    <property type="molecule type" value="Genomic_DNA"/>
</dbReference>
<dbReference type="InterPro" id="IPR020588">
    <property type="entry name" value="RecA_ATP-bd"/>
</dbReference>
<evidence type="ECO:0000313" key="4">
    <source>
        <dbReference type="Proteomes" id="UP000256964"/>
    </source>
</evidence>
<accession>A0A371D760</accession>
<feature type="region of interest" description="Disordered" evidence="1">
    <location>
        <begin position="359"/>
        <end position="502"/>
    </location>
</feature>
<dbReference type="PANTHER" id="PTHR46487:SF1">
    <property type="entry name" value="DNA REPAIR PROTEIN XRCC3"/>
    <property type="match status" value="1"/>
</dbReference>
<feature type="compositionally biased region" description="Low complexity" evidence="1">
    <location>
        <begin position="466"/>
        <end position="479"/>
    </location>
</feature>
<dbReference type="GO" id="GO:0005657">
    <property type="term" value="C:replication fork"/>
    <property type="evidence" value="ECO:0007669"/>
    <property type="project" value="TreeGrafter"/>
</dbReference>
<proteinExistence type="predicted"/>
<keyword evidence="4" id="KW-1185">Reference proteome</keyword>
<dbReference type="GO" id="GO:0000400">
    <property type="term" value="F:four-way junction DNA binding"/>
    <property type="evidence" value="ECO:0007669"/>
    <property type="project" value="TreeGrafter"/>
</dbReference>
<dbReference type="PROSITE" id="PS50162">
    <property type="entry name" value="RECA_2"/>
    <property type="match status" value="1"/>
</dbReference>
<evidence type="ECO:0000259" key="2">
    <source>
        <dbReference type="PROSITE" id="PS50162"/>
    </source>
</evidence>
<dbReference type="Gene3D" id="3.40.50.300">
    <property type="entry name" value="P-loop containing nucleotide triphosphate hydrolases"/>
    <property type="match status" value="1"/>
</dbReference>
<reference evidence="3 4" key="1">
    <citation type="journal article" date="2018" name="Biotechnol. Biofuels">
        <title>Integrative visual omics of the white-rot fungus Polyporus brumalis exposes the biotechnological potential of its oxidative enzymes for delignifying raw plant biomass.</title>
        <authorList>
            <person name="Miyauchi S."/>
            <person name="Rancon A."/>
            <person name="Drula E."/>
            <person name="Hage H."/>
            <person name="Chaduli D."/>
            <person name="Favel A."/>
            <person name="Grisel S."/>
            <person name="Henrissat B."/>
            <person name="Herpoel-Gimbert I."/>
            <person name="Ruiz-Duenas F.J."/>
            <person name="Chevret D."/>
            <person name="Hainaut M."/>
            <person name="Lin J."/>
            <person name="Wang M."/>
            <person name="Pangilinan J."/>
            <person name="Lipzen A."/>
            <person name="Lesage-Meessen L."/>
            <person name="Navarro D."/>
            <person name="Riley R."/>
            <person name="Grigoriev I.V."/>
            <person name="Zhou S."/>
            <person name="Raouche S."/>
            <person name="Rosso M.N."/>
        </authorList>
    </citation>
    <scope>NUCLEOTIDE SEQUENCE [LARGE SCALE GENOMIC DNA]</scope>
    <source>
        <strain evidence="3 4">BRFM 1820</strain>
    </source>
</reference>
<dbReference type="InterPro" id="IPR027417">
    <property type="entry name" value="P-loop_NTPase"/>
</dbReference>
<sequence>MQGALPTAYSLARRGQCRGGEVYDGRVSHGQGTRRRGTDGVHMGNLRREVCHRTCGQIAGDSNHHVRSNAGKTQLALQLSLTVQLPPRLGGLSGASCYITTREELQTGRLEQMIDSHPLLTPEHCGLSNVKTNRVMNFAALERVVTEVVPKLIEDRTAQKLKPIKLIVIDTFSIIFDSNENPNYEDLTLRARHLRKCAQLLLPLATKHRIAVVILSSTRETRPRIDGNDRSPGELRYSDQARWFARALSLPGEDAHEAILGHVWPNQLNVRIMMSRTIRTRPRSEVDPGLQQRGDERASKRRRLDAPSSLSTQSAEDERILYRRFTVIFSCVAPPASCDYVIVEQGVVAFAPEEPPPSTYLYASPTPPPTSSPGSSSTQPVTVTQTPASTPDLRYRGAGTSVSSRPSPWYQQSLSYVTAPTSPRSASPPQTGPTTTSTEDQEDEMLWELTQDQGKLLDTLPDDALGPGSEEAAAEEGPPLTEDHPGHSSDSELWNHFDSDLD</sequence>
<dbReference type="OrthoDB" id="1861185at2759"/>
<dbReference type="STRING" id="139420.A0A371D760"/>
<dbReference type="InterPro" id="IPR013632">
    <property type="entry name" value="Rad51_C"/>
</dbReference>
<dbReference type="Proteomes" id="UP000256964">
    <property type="component" value="Unassembled WGS sequence"/>
</dbReference>
<feature type="compositionally biased region" description="Basic and acidic residues" evidence="1">
    <location>
        <begin position="481"/>
        <end position="502"/>
    </location>
</feature>
<dbReference type="GO" id="GO:0000722">
    <property type="term" value="P:telomere maintenance via recombination"/>
    <property type="evidence" value="ECO:0007669"/>
    <property type="project" value="TreeGrafter"/>
</dbReference>
<dbReference type="GO" id="GO:0071140">
    <property type="term" value="P:resolution of mitotic recombination intermediates"/>
    <property type="evidence" value="ECO:0007669"/>
    <property type="project" value="TreeGrafter"/>
</dbReference>
<feature type="compositionally biased region" description="Low complexity" evidence="1">
    <location>
        <begin position="418"/>
        <end position="438"/>
    </location>
</feature>
<dbReference type="PANTHER" id="PTHR46487">
    <property type="entry name" value="DNA REPAIR PROTEIN XRCC3"/>
    <property type="match status" value="1"/>
</dbReference>
<feature type="region of interest" description="Disordered" evidence="1">
    <location>
        <begin position="279"/>
        <end position="313"/>
    </location>
</feature>